<feature type="compositionally biased region" description="Acidic residues" evidence="3">
    <location>
        <begin position="58"/>
        <end position="94"/>
    </location>
</feature>
<dbReference type="GO" id="GO:0003676">
    <property type="term" value="F:nucleic acid binding"/>
    <property type="evidence" value="ECO:0007669"/>
    <property type="project" value="InterPro"/>
</dbReference>
<dbReference type="InterPro" id="IPR043502">
    <property type="entry name" value="DNA/RNA_pol_sf"/>
</dbReference>
<dbReference type="PANTHER" id="PTHR15503">
    <property type="entry name" value="LDOC1 RELATED"/>
    <property type="match status" value="1"/>
</dbReference>
<feature type="domain" description="CCHC-type" evidence="4">
    <location>
        <begin position="399"/>
        <end position="415"/>
    </location>
</feature>
<dbReference type="SUPFAM" id="SSF57756">
    <property type="entry name" value="Retrovirus zinc finger-like domains"/>
    <property type="match status" value="1"/>
</dbReference>
<dbReference type="Gene3D" id="3.10.10.10">
    <property type="entry name" value="HIV Type 1 Reverse Transcriptase, subunit A, domain 1"/>
    <property type="match status" value="1"/>
</dbReference>
<dbReference type="Gene3D" id="4.10.60.10">
    <property type="entry name" value="Zinc finger, CCHC-type"/>
    <property type="match status" value="1"/>
</dbReference>
<feature type="region of interest" description="Disordered" evidence="3">
    <location>
        <begin position="99"/>
        <end position="118"/>
    </location>
</feature>
<sequence>MRTIVLDNSILIGTLLSKCYMTFLDYHGELNSSRSCDDLPVVELNQHDDVPAIPESVLVDEDEDPEEEEFEEEEKPQEEEDDLETDIEEDDNEPELTYPYEEVDPLKPPSPASESEHEDVIEVEDTVESKDETVPTSVHKNERVKRDLYWTRVQAHEFYQEMIRRGFMFKERPNEAINVPVKDEKSPSSEPRGSPLGRLDAIGCNDLIMPPMSTPLTQAVVRRIIKESVNAAITTERARHANAGNDARGSGPVRGQDAAPAIYGLRKLRLFLESVNEQGQEEFCLIEEIQRMEHELWNLRVKEYNIVAYTQRFNKLALMCPRMVELESMKVDAYIQGLSENIKGEVTSSRPANLNEANNQKQRNARAMITAPTEGNVSSGSLHVCERFFTCHVGPCTIKCHKCGKVGHKSRYCKEKSVVKGANAQPVWACYDCGEQGHMRNRCLKKFKQEETREVHGRAYAIKDAEPSFMDNRFSSMLDIDPVKIDASYKVELANGRVVSTNTILNGCTLNLVNHLFEIDLKPIEIGTFDIIIGMDWLVKRDAFIVCTRKYNERGCHLFLAHVTEKKPKEKRLEDVPIIRDFPEVFPDDFPGLPPLRHVEFQIDLVSGAASVARAPYRLAQSKMRELSVQLQELLEKGFIRLSSSAWGAPVLFMKKKEESFRMCIDYLELTKLTVKNRYYQLRIKEEDIPISTLRTWYGHFEIQDEEENGKHLKIILELLNKERLYAKFFKVYFWLDSVQFLGHVIDSNGVHVDPAKIEAIKNWTAPMTPQSASILALPEGTEDFVVCCDASLKGYGAVLMQREKHILEAQKEAMKKKNVKAENLRRLIKLLFEFRPDGIRCFGNHVWLPRFDGLRDLIMHELHKSKYSIHPGSNKRYQDLKLLYWWPNMKADIATTKPLEFEVDDMVLLKVSSWKGFVRFGKRKKLSLRYIGPFRILARVGPVTFTLELPEELKGSYSTFHVLTLKKCLAEGDIVFPMEEI</sequence>
<dbReference type="Pfam" id="PF17921">
    <property type="entry name" value="Integrase_H2C2"/>
    <property type="match status" value="1"/>
</dbReference>
<dbReference type="Pfam" id="PF08284">
    <property type="entry name" value="RVP_2"/>
    <property type="match status" value="1"/>
</dbReference>
<dbReference type="PANTHER" id="PTHR15503:SF45">
    <property type="entry name" value="RNA-DIRECTED DNA POLYMERASE HOMOLOG"/>
    <property type="match status" value="1"/>
</dbReference>
<dbReference type="InterPro" id="IPR043128">
    <property type="entry name" value="Rev_trsase/Diguanyl_cyclase"/>
</dbReference>
<evidence type="ECO:0000256" key="1">
    <source>
        <dbReference type="PROSITE-ProRule" id="PRU00047"/>
    </source>
</evidence>
<feature type="coiled-coil region" evidence="2">
    <location>
        <begin position="798"/>
        <end position="828"/>
    </location>
</feature>
<dbReference type="SUPFAM" id="SSF56672">
    <property type="entry name" value="DNA/RNA polymerases"/>
    <property type="match status" value="1"/>
</dbReference>
<dbReference type="InterPro" id="IPR056924">
    <property type="entry name" value="SH3_Tf2-1"/>
</dbReference>
<gene>
    <name evidence="5" type="ORF">Tci_031198</name>
</gene>
<keyword evidence="1" id="KW-0479">Metal-binding</keyword>
<dbReference type="InterPro" id="IPR032567">
    <property type="entry name" value="RTL1-rel"/>
</dbReference>
<comment type="caution">
    <text evidence="5">The sequence shown here is derived from an EMBL/GenBank/DDBJ whole genome shotgun (WGS) entry which is preliminary data.</text>
</comment>
<dbReference type="Gene3D" id="2.40.70.10">
    <property type="entry name" value="Acid Proteases"/>
    <property type="match status" value="1"/>
</dbReference>
<dbReference type="GO" id="GO:0008270">
    <property type="term" value="F:zinc ion binding"/>
    <property type="evidence" value="ECO:0007669"/>
    <property type="project" value="UniProtKB-KW"/>
</dbReference>
<dbReference type="Pfam" id="PF24626">
    <property type="entry name" value="SH3_Tf2-1"/>
    <property type="match status" value="1"/>
</dbReference>
<name>A0A6L2LDF0_TANCI</name>
<feature type="domain" description="CCHC-type" evidence="4">
    <location>
        <begin position="430"/>
        <end position="443"/>
    </location>
</feature>
<evidence type="ECO:0000256" key="3">
    <source>
        <dbReference type="SAM" id="MobiDB-lite"/>
    </source>
</evidence>
<dbReference type="InterPro" id="IPR021109">
    <property type="entry name" value="Peptidase_aspartic_dom_sf"/>
</dbReference>
<protein>
    <recommendedName>
        <fullName evidence="4">CCHC-type domain-containing protein</fullName>
    </recommendedName>
</protein>
<dbReference type="CDD" id="cd00303">
    <property type="entry name" value="retropepsin_like"/>
    <property type="match status" value="1"/>
</dbReference>
<dbReference type="InterPro" id="IPR041588">
    <property type="entry name" value="Integrase_H2C2"/>
</dbReference>
<dbReference type="Gene3D" id="3.30.70.270">
    <property type="match status" value="1"/>
</dbReference>
<feature type="region of interest" description="Disordered" evidence="3">
    <location>
        <begin position="47"/>
        <end position="94"/>
    </location>
</feature>
<evidence type="ECO:0000313" key="5">
    <source>
        <dbReference type="EMBL" id="GEU59220.1"/>
    </source>
</evidence>
<reference evidence="5" key="1">
    <citation type="journal article" date="2019" name="Sci. Rep.">
        <title>Draft genome of Tanacetum cinerariifolium, the natural source of mosquito coil.</title>
        <authorList>
            <person name="Yamashiro T."/>
            <person name="Shiraishi A."/>
            <person name="Satake H."/>
            <person name="Nakayama K."/>
        </authorList>
    </citation>
    <scope>NUCLEOTIDE SEQUENCE</scope>
</reference>
<proteinExistence type="predicted"/>
<evidence type="ECO:0000256" key="2">
    <source>
        <dbReference type="SAM" id="Coils"/>
    </source>
</evidence>
<keyword evidence="1" id="KW-0863">Zinc-finger</keyword>
<accession>A0A6L2LDF0</accession>
<keyword evidence="2" id="KW-0175">Coiled coil</keyword>
<dbReference type="InterPro" id="IPR001878">
    <property type="entry name" value="Znf_CCHC"/>
</dbReference>
<evidence type="ECO:0000259" key="4">
    <source>
        <dbReference type="PROSITE" id="PS50158"/>
    </source>
</evidence>
<dbReference type="AlphaFoldDB" id="A0A6L2LDF0"/>
<dbReference type="SMART" id="SM00343">
    <property type="entry name" value="ZnF_C2HC"/>
    <property type="match status" value="2"/>
</dbReference>
<organism evidence="5">
    <name type="scientific">Tanacetum cinerariifolium</name>
    <name type="common">Dalmatian daisy</name>
    <name type="synonym">Chrysanthemum cinerariifolium</name>
    <dbReference type="NCBI Taxonomy" id="118510"/>
    <lineage>
        <taxon>Eukaryota</taxon>
        <taxon>Viridiplantae</taxon>
        <taxon>Streptophyta</taxon>
        <taxon>Embryophyta</taxon>
        <taxon>Tracheophyta</taxon>
        <taxon>Spermatophyta</taxon>
        <taxon>Magnoliopsida</taxon>
        <taxon>eudicotyledons</taxon>
        <taxon>Gunneridae</taxon>
        <taxon>Pentapetalae</taxon>
        <taxon>asterids</taxon>
        <taxon>campanulids</taxon>
        <taxon>Asterales</taxon>
        <taxon>Asteraceae</taxon>
        <taxon>Asteroideae</taxon>
        <taxon>Anthemideae</taxon>
        <taxon>Anthemidinae</taxon>
        <taxon>Tanacetum</taxon>
    </lineage>
</organism>
<dbReference type="EMBL" id="BKCJ010004134">
    <property type="protein sequence ID" value="GEU59220.1"/>
    <property type="molecule type" value="Genomic_DNA"/>
</dbReference>
<keyword evidence="1" id="KW-0862">Zinc</keyword>
<dbReference type="InterPro" id="IPR036875">
    <property type="entry name" value="Znf_CCHC_sf"/>
</dbReference>
<dbReference type="Gene3D" id="1.10.340.70">
    <property type="match status" value="1"/>
</dbReference>
<dbReference type="PROSITE" id="PS50158">
    <property type="entry name" value="ZF_CCHC"/>
    <property type="match status" value="2"/>
</dbReference>